<sequence length="95" mass="10959">MQALGNRERGPGKTHIYAEEYKRKLKIASNLLVSACLVSSILTPQFSKYNQQNATPSPGKYPLAKRRKKYRDWLNKRKKTKSFCESRLNGVAMRL</sequence>
<evidence type="ECO:0000313" key="1">
    <source>
        <dbReference type="EMBL" id="CAG8952649.1"/>
    </source>
</evidence>
<keyword evidence="2" id="KW-1185">Reference proteome</keyword>
<dbReference type="EMBL" id="CAJVRL010000046">
    <property type="protein sequence ID" value="CAG8952649.1"/>
    <property type="molecule type" value="Genomic_DNA"/>
</dbReference>
<name>A0A9N9KRM8_9HELO</name>
<evidence type="ECO:0000313" key="2">
    <source>
        <dbReference type="Proteomes" id="UP000696280"/>
    </source>
</evidence>
<dbReference type="AlphaFoldDB" id="A0A9N9KRM8"/>
<dbReference type="Proteomes" id="UP000696280">
    <property type="component" value="Unassembled WGS sequence"/>
</dbReference>
<protein>
    <submittedName>
        <fullName evidence="1">Uncharacterized protein</fullName>
    </submittedName>
</protein>
<accession>A0A9N9KRM8</accession>
<gene>
    <name evidence="1" type="ORF">HYFRA_00009757</name>
</gene>
<reference evidence="1" key="1">
    <citation type="submission" date="2021-07" db="EMBL/GenBank/DDBJ databases">
        <authorList>
            <person name="Durling M."/>
        </authorList>
    </citation>
    <scope>NUCLEOTIDE SEQUENCE</scope>
</reference>
<organism evidence="1 2">
    <name type="scientific">Hymenoscyphus fraxineus</name>
    <dbReference type="NCBI Taxonomy" id="746836"/>
    <lineage>
        <taxon>Eukaryota</taxon>
        <taxon>Fungi</taxon>
        <taxon>Dikarya</taxon>
        <taxon>Ascomycota</taxon>
        <taxon>Pezizomycotina</taxon>
        <taxon>Leotiomycetes</taxon>
        <taxon>Helotiales</taxon>
        <taxon>Helotiaceae</taxon>
        <taxon>Hymenoscyphus</taxon>
    </lineage>
</organism>
<comment type="caution">
    <text evidence="1">The sequence shown here is derived from an EMBL/GenBank/DDBJ whole genome shotgun (WGS) entry which is preliminary data.</text>
</comment>
<proteinExistence type="predicted"/>